<accession>A0ABW4SBV7</accession>
<feature type="transmembrane region" description="Helical" evidence="1">
    <location>
        <begin position="62"/>
        <end position="80"/>
    </location>
</feature>
<comment type="caution">
    <text evidence="2">The sequence shown here is derived from an EMBL/GenBank/DDBJ whole genome shotgun (WGS) entry which is preliminary data.</text>
</comment>
<feature type="transmembrane region" description="Helical" evidence="1">
    <location>
        <begin position="169"/>
        <end position="196"/>
    </location>
</feature>
<keyword evidence="1" id="KW-0812">Transmembrane</keyword>
<dbReference type="Pfam" id="PF14897">
    <property type="entry name" value="EpsG"/>
    <property type="match status" value="1"/>
</dbReference>
<evidence type="ECO:0000256" key="1">
    <source>
        <dbReference type="SAM" id="Phobius"/>
    </source>
</evidence>
<gene>
    <name evidence="2" type="ORF">ACFSFY_02380</name>
</gene>
<dbReference type="Proteomes" id="UP001597218">
    <property type="component" value="Unassembled WGS sequence"/>
</dbReference>
<dbReference type="EMBL" id="JBHUGI010000005">
    <property type="protein sequence ID" value="MFD1926923.1"/>
    <property type="molecule type" value="Genomic_DNA"/>
</dbReference>
<proteinExistence type="predicted"/>
<evidence type="ECO:0000313" key="3">
    <source>
        <dbReference type="Proteomes" id="UP001597218"/>
    </source>
</evidence>
<organism evidence="2 3">
    <name type="scientific">Sporosarcina siberiensis</name>
    <dbReference type="NCBI Taxonomy" id="1365606"/>
    <lineage>
        <taxon>Bacteria</taxon>
        <taxon>Bacillati</taxon>
        <taxon>Bacillota</taxon>
        <taxon>Bacilli</taxon>
        <taxon>Bacillales</taxon>
        <taxon>Caryophanaceae</taxon>
        <taxon>Sporosarcina</taxon>
    </lineage>
</organism>
<feature type="transmembrane region" description="Helical" evidence="1">
    <location>
        <begin position="216"/>
        <end position="235"/>
    </location>
</feature>
<dbReference type="RefSeq" id="WP_381535679.1">
    <property type="nucleotide sequence ID" value="NZ_JBHUGI010000005.1"/>
</dbReference>
<keyword evidence="1" id="KW-1133">Transmembrane helix</keyword>
<protein>
    <submittedName>
        <fullName evidence="2">EpsG family protein</fullName>
    </submittedName>
</protein>
<keyword evidence="1" id="KW-0472">Membrane</keyword>
<keyword evidence="3" id="KW-1185">Reference proteome</keyword>
<name>A0ABW4SBV7_9BACL</name>
<evidence type="ECO:0000313" key="2">
    <source>
        <dbReference type="EMBL" id="MFD1926923.1"/>
    </source>
</evidence>
<feature type="transmembrane region" description="Helical" evidence="1">
    <location>
        <begin position="135"/>
        <end position="157"/>
    </location>
</feature>
<feature type="transmembrane region" description="Helical" evidence="1">
    <location>
        <begin position="92"/>
        <end position="123"/>
    </location>
</feature>
<sequence length="271" mass="31570">MLFTLILALISFFRYGIGADYFAYEFLYSRLSDSLITEIKYGLDNQELGFKIMGSISRSMGIPYQSYLAIIAAINLFYIYKMSVKYSKNPTLAMFLYFSMFYLVWTFSGLRQGLTIAIGLYYLLKCIKENKPYKIVLISIALAFIDYTALVLILLYFISNINFKKNHLILLTVISVIFSILPLGFIFNYIPIPFITEKLGPYLQSGLSFNLIDFQSFSRIVLLIIMFVFYDWLVLDNYFNKRILNVYIISMLFYFILQFTGELTAARLSRV</sequence>
<reference evidence="3" key="1">
    <citation type="journal article" date="2019" name="Int. J. Syst. Evol. Microbiol.">
        <title>The Global Catalogue of Microorganisms (GCM) 10K type strain sequencing project: providing services to taxonomists for standard genome sequencing and annotation.</title>
        <authorList>
            <consortium name="The Broad Institute Genomics Platform"/>
            <consortium name="The Broad Institute Genome Sequencing Center for Infectious Disease"/>
            <person name="Wu L."/>
            <person name="Ma J."/>
        </authorList>
    </citation>
    <scope>NUCLEOTIDE SEQUENCE [LARGE SCALE GENOMIC DNA]</scope>
    <source>
        <strain evidence="3">CGMCC 4.7177</strain>
    </source>
</reference>
<dbReference type="InterPro" id="IPR049458">
    <property type="entry name" value="EpsG-like"/>
</dbReference>
<feature type="transmembrane region" description="Helical" evidence="1">
    <location>
        <begin position="242"/>
        <end position="261"/>
    </location>
</feature>